<reference evidence="1" key="1">
    <citation type="submission" date="2023-04" db="EMBL/GenBank/DDBJ databases">
        <title>A chromosome-level genome assembly of the parasitoid wasp Eretmocerus hayati.</title>
        <authorList>
            <person name="Zhong Y."/>
            <person name="Liu S."/>
            <person name="Liu Y."/>
        </authorList>
    </citation>
    <scope>NUCLEOTIDE SEQUENCE</scope>
    <source>
        <strain evidence="1">ZJU_SS_LIU_2023</strain>
    </source>
</reference>
<gene>
    <name evidence="1" type="ORF">QAD02_004943</name>
</gene>
<dbReference type="EMBL" id="CM056743">
    <property type="protein sequence ID" value="KAJ8673681.1"/>
    <property type="molecule type" value="Genomic_DNA"/>
</dbReference>
<protein>
    <submittedName>
        <fullName evidence="1">Uncharacterized protein</fullName>
    </submittedName>
</protein>
<keyword evidence="2" id="KW-1185">Reference proteome</keyword>
<evidence type="ECO:0000313" key="1">
    <source>
        <dbReference type="EMBL" id="KAJ8673681.1"/>
    </source>
</evidence>
<name>A0ACC2NS27_9HYME</name>
<accession>A0ACC2NS27</accession>
<evidence type="ECO:0000313" key="2">
    <source>
        <dbReference type="Proteomes" id="UP001239111"/>
    </source>
</evidence>
<proteinExistence type="predicted"/>
<organism evidence="1 2">
    <name type="scientific">Eretmocerus hayati</name>
    <dbReference type="NCBI Taxonomy" id="131215"/>
    <lineage>
        <taxon>Eukaryota</taxon>
        <taxon>Metazoa</taxon>
        <taxon>Ecdysozoa</taxon>
        <taxon>Arthropoda</taxon>
        <taxon>Hexapoda</taxon>
        <taxon>Insecta</taxon>
        <taxon>Pterygota</taxon>
        <taxon>Neoptera</taxon>
        <taxon>Endopterygota</taxon>
        <taxon>Hymenoptera</taxon>
        <taxon>Apocrita</taxon>
        <taxon>Proctotrupomorpha</taxon>
        <taxon>Chalcidoidea</taxon>
        <taxon>Aphelinidae</taxon>
        <taxon>Aphelininae</taxon>
        <taxon>Eretmocerus</taxon>
    </lineage>
</organism>
<comment type="caution">
    <text evidence="1">The sequence shown here is derived from an EMBL/GenBank/DDBJ whole genome shotgun (WGS) entry which is preliminary data.</text>
</comment>
<sequence>MVEEILEKRIQELEKKVFGLEGKPPQNAAPETNIIESLSHANTLISSALSGRESLNALISRLPELEKYVESDFDPVDLQTDTKLEYIMAMEPEIRENAQQLNKMKELMPILDSDRFKNLPELTSKLENLTLKYVNFGEEVGKVDGETKNLVTRYNEIITNISRTLIFLNEEITKLEEAAAPKKISD</sequence>
<dbReference type="Proteomes" id="UP001239111">
    <property type="component" value="Chromosome 3"/>
</dbReference>